<keyword evidence="3 6" id="KW-0812">Transmembrane</keyword>
<dbReference type="InterPro" id="IPR050250">
    <property type="entry name" value="Macrolide_Exporter_MacB"/>
</dbReference>
<feature type="transmembrane region" description="Helical" evidence="6">
    <location>
        <begin position="196"/>
        <end position="217"/>
    </location>
</feature>
<dbReference type="Pfam" id="PF02687">
    <property type="entry name" value="FtsX"/>
    <property type="match status" value="1"/>
</dbReference>
<dbReference type="InterPro" id="IPR003838">
    <property type="entry name" value="ABC3_permease_C"/>
</dbReference>
<evidence type="ECO:0000256" key="4">
    <source>
        <dbReference type="ARBA" id="ARBA00022989"/>
    </source>
</evidence>
<dbReference type="AlphaFoldDB" id="X1K259"/>
<keyword evidence="2" id="KW-1003">Cell membrane</keyword>
<evidence type="ECO:0000313" key="8">
    <source>
        <dbReference type="EMBL" id="GAH76168.1"/>
    </source>
</evidence>
<keyword evidence="4 6" id="KW-1133">Transmembrane helix</keyword>
<dbReference type="GO" id="GO:0022857">
    <property type="term" value="F:transmembrane transporter activity"/>
    <property type="evidence" value="ECO:0007669"/>
    <property type="project" value="TreeGrafter"/>
</dbReference>
<comment type="caution">
    <text evidence="8">The sequence shown here is derived from an EMBL/GenBank/DDBJ whole genome shotgun (WGS) entry which is preliminary data.</text>
</comment>
<comment type="subcellular location">
    <subcellularLocation>
        <location evidence="1">Cell membrane</location>
        <topology evidence="1">Multi-pass membrane protein</topology>
    </subcellularLocation>
</comment>
<keyword evidence="5 6" id="KW-0472">Membrane</keyword>
<name>X1K259_9ZZZZ</name>
<dbReference type="EMBL" id="BARU01026444">
    <property type="protein sequence ID" value="GAH76168.1"/>
    <property type="molecule type" value="Genomic_DNA"/>
</dbReference>
<evidence type="ECO:0000256" key="6">
    <source>
        <dbReference type="SAM" id="Phobius"/>
    </source>
</evidence>
<feature type="transmembrane region" description="Helical" evidence="6">
    <location>
        <begin position="154"/>
        <end position="176"/>
    </location>
</feature>
<organism evidence="8">
    <name type="scientific">marine sediment metagenome</name>
    <dbReference type="NCBI Taxonomy" id="412755"/>
    <lineage>
        <taxon>unclassified sequences</taxon>
        <taxon>metagenomes</taxon>
        <taxon>ecological metagenomes</taxon>
    </lineage>
</organism>
<evidence type="ECO:0000256" key="5">
    <source>
        <dbReference type="ARBA" id="ARBA00023136"/>
    </source>
</evidence>
<gene>
    <name evidence="8" type="ORF">S03H2_42476</name>
</gene>
<sequence>EYPIGKHMDLYFKEKDKIFNIYEGDVIGTVSDFNFRSLMEPIQPVLFKIDPNRFRYILIRINGKDIPSALKAIEHTITKLSPDQPLDYFFLDQEIEIIYKFFHTVGQITWSASFLAMFIACLGLFGLASFMVVNRTKEIGIRKAFGASAMRVTLVLFNTFTRWIIIANAIAFPIAYFLVKYFLQNFAYRTNISFRVFLLTAFISIIIAVLTVSFQAIKSAHTNTVKSLRYE</sequence>
<evidence type="ECO:0000256" key="1">
    <source>
        <dbReference type="ARBA" id="ARBA00004651"/>
    </source>
</evidence>
<dbReference type="GO" id="GO:0005886">
    <property type="term" value="C:plasma membrane"/>
    <property type="evidence" value="ECO:0007669"/>
    <property type="project" value="UniProtKB-SubCell"/>
</dbReference>
<protein>
    <recommendedName>
        <fullName evidence="7">ABC3 transporter permease C-terminal domain-containing protein</fullName>
    </recommendedName>
</protein>
<proteinExistence type="predicted"/>
<dbReference type="PANTHER" id="PTHR30572">
    <property type="entry name" value="MEMBRANE COMPONENT OF TRANSPORTER-RELATED"/>
    <property type="match status" value="1"/>
</dbReference>
<evidence type="ECO:0000256" key="2">
    <source>
        <dbReference type="ARBA" id="ARBA00022475"/>
    </source>
</evidence>
<dbReference type="PANTHER" id="PTHR30572:SF18">
    <property type="entry name" value="ABC-TYPE MACROLIDE FAMILY EXPORT SYSTEM PERMEASE COMPONENT 2"/>
    <property type="match status" value="1"/>
</dbReference>
<feature type="domain" description="ABC3 transporter permease C-terminal" evidence="7">
    <location>
        <begin position="111"/>
        <end position="223"/>
    </location>
</feature>
<reference evidence="8" key="1">
    <citation type="journal article" date="2014" name="Front. Microbiol.">
        <title>High frequency of phylogenetically diverse reductive dehalogenase-homologous genes in deep subseafloor sedimentary metagenomes.</title>
        <authorList>
            <person name="Kawai M."/>
            <person name="Futagami T."/>
            <person name="Toyoda A."/>
            <person name="Takaki Y."/>
            <person name="Nishi S."/>
            <person name="Hori S."/>
            <person name="Arai W."/>
            <person name="Tsubouchi T."/>
            <person name="Morono Y."/>
            <person name="Uchiyama I."/>
            <person name="Ito T."/>
            <person name="Fujiyama A."/>
            <person name="Inagaki F."/>
            <person name="Takami H."/>
        </authorList>
    </citation>
    <scope>NUCLEOTIDE SEQUENCE</scope>
    <source>
        <strain evidence="8">Expedition CK06-06</strain>
    </source>
</reference>
<accession>X1K259</accession>
<feature type="non-terminal residue" evidence="8">
    <location>
        <position position="1"/>
    </location>
</feature>
<evidence type="ECO:0000256" key="3">
    <source>
        <dbReference type="ARBA" id="ARBA00022692"/>
    </source>
</evidence>
<feature type="transmembrane region" description="Helical" evidence="6">
    <location>
        <begin position="110"/>
        <end position="133"/>
    </location>
</feature>
<evidence type="ECO:0000259" key="7">
    <source>
        <dbReference type="Pfam" id="PF02687"/>
    </source>
</evidence>